<reference evidence="8 9" key="1">
    <citation type="submission" date="2008-07" db="EMBL/GenBank/DDBJ databases">
        <authorList>
            <person name="El-Sayed N."/>
            <person name="Caler E."/>
            <person name="Inman J."/>
            <person name="Amedeo P."/>
            <person name="Hass B."/>
            <person name="Wortman J."/>
        </authorList>
    </citation>
    <scope>NUCLEOTIDE SEQUENCE [LARGE SCALE GENOMIC DNA]</scope>
    <source>
        <strain evidence="9">ATCC 50983 / TXsc</strain>
    </source>
</reference>
<dbReference type="GO" id="GO:0006465">
    <property type="term" value="P:signal peptide processing"/>
    <property type="evidence" value="ECO:0007669"/>
    <property type="project" value="InterPro"/>
</dbReference>
<feature type="transmembrane region" description="Helical" evidence="6">
    <location>
        <begin position="207"/>
        <end position="228"/>
    </location>
</feature>
<gene>
    <name evidence="8" type="ORF">Pmar_PMAR009577</name>
</gene>
<dbReference type="AlphaFoldDB" id="C5KEK4"/>
<evidence type="ECO:0000256" key="5">
    <source>
        <dbReference type="ARBA" id="ARBA00023136"/>
    </source>
</evidence>
<keyword evidence="3" id="KW-0378">Hydrolase</keyword>
<evidence type="ECO:0000313" key="8">
    <source>
        <dbReference type="EMBL" id="EER17142.1"/>
    </source>
</evidence>
<evidence type="ECO:0000313" key="9">
    <source>
        <dbReference type="Proteomes" id="UP000007800"/>
    </source>
</evidence>
<dbReference type="GeneID" id="9053264"/>
<keyword evidence="5 6" id="KW-0472">Membrane</keyword>
<dbReference type="GO" id="GO:0042720">
    <property type="term" value="C:mitochondrial inner membrane peptidase complex"/>
    <property type="evidence" value="ECO:0007669"/>
    <property type="project" value="TreeGrafter"/>
</dbReference>
<keyword evidence="2" id="KW-0999">Mitochondrion inner membrane</keyword>
<dbReference type="GO" id="GO:0006627">
    <property type="term" value="P:protein processing involved in protein targeting to mitochondrion"/>
    <property type="evidence" value="ECO:0007669"/>
    <property type="project" value="TreeGrafter"/>
</dbReference>
<dbReference type="Proteomes" id="UP000007800">
    <property type="component" value="Unassembled WGS sequence"/>
</dbReference>
<dbReference type="Gene3D" id="2.10.109.10">
    <property type="entry name" value="Umud Fragment, subunit A"/>
    <property type="match status" value="1"/>
</dbReference>
<comment type="subcellular location">
    <subcellularLocation>
        <location evidence="1">Mitochondrion inner membrane</location>
    </subcellularLocation>
</comment>
<keyword evidence="9" id="KW-1185">Reference proteome</keyword>
<dbReference type="GO" id="GO:0004252">
    <property type="term" value="F:serine-type endopeptidase activity"/>
    <property type="evidence" value="ECO:0007669"/>
    <property type="project" value="InterPro"/>
</dbReference>
<dbReference type="Pfam" id="PF10502">
    <property type="entry name" value="Peptidase_S26"/>
    <property type="match status" value="1"/>
</dbReference>
<feature type="transmembrane region" description="Helical" evidence="6">
    <location>
        <begin position="333"/>
        <end position="351"/>
    </location>
</feature>
<dbReference type="EMBL" id="GG672330">
    <property type="protein sequence ID" value="EER17142.1"/>
    <property type="molecule type" value="Genomic_DNA"/>
</dbReference>
<dbReference type="InterPro" id="IPR052064">
    <property type="entry name" value="Mito_IMP1_subunit"/>
</dbReference>
<dbReference type="InterPro" id="IPR036286">
    <property type="entry name" value="LexA/Signal_pep-like_sf"/>
</dbReference>
<dbReference type="PANTHER" id="PTHR12383:SF16">
    <property type="entry name" value="MITOCHONDRIAL INNER MEMBRANE PROTEASE SUBUNIT 1"/>
    <property type="match status" value="1"/>
</dbReference>
<accession>C5KEK4</accession>
<keyword evidence="4" id="KW-0496">Mitochondrion</keyword>
<evidence type="ECO:0000256" key="1">
    <source>
        <dbReference type="ARBA" id="ARBA00004273"/>
    </source>
</evidence>
<evidence type="ECO:0000256" key="4">
    <source>
        <dbReference type="ARBA" id="ARBA00023128"/>
    </source>
</evidence>
<keyword evidence="6" id="KW-1133">Transmembrane helix</keyword>
<sequence length="478" mass="52894">MAAMVATTTSGGFREALLYGWKWIQFAGLLHCTQEYVFDFSTTQGGSMEPSIRSQGCVLFYDKVSPRVNGYNKGDVVIATAPHGGHQICKRIAGVPANSRSSLLVVPVKEKTTSTRLGRLGEVCDMTTRATPGRGIEQLPYFLSFEIIAFIPMALGFSLALVLLTRYLMARTDPYSPFFLGSAMCMAFPVILSAWRNTARSSNSNQVLSFLLALTITPIASFNTSRLFGVDTPRSNIPLSSFQQALLVDLGLQDYLPILRGITYMLLYIGLLLAVYTIVEPSIRSTDILNAWIRGGQTAHIREAACNSVCREVPSEDTLDSIRGGAVAMTRDWILRYFGLLSPMVIPLLFAPSTSPLSVAQHSAIPTLPDFITWGIAISIIDITTYGTLRGMVQYWLLNGDQETSPDRLERDTRYMRTMYTAFECAIVPRLITIFMDIDLMLRMIPTILGIRLVDDSIVDLSSILPIIPSRTDINYSQ</sequence>
<feature type="transmembrane region" description="Helical" evidence="6">
    <location>
        <begin position="258"/>
        <end position="279"/>
    </location>
</feature>
<evidence type="ECO:0000259" key="7">
    <source>
        <dbReference type="Pfam" id="PF10502"/>
    </source>
</evidence>
<evidence type="ECO:0000256" key="2">
    <source>
        <dbReference type="ARBA" id="ARBA00022792"/>
    </source>
</evidence>
<feature type="transmembrane region" description="Helical" evidence="6">
    <location>
        <begin position="371"/>
        <end position="389"/>
    </location>
</feature>
<dbReference type="CDD" id="cd06530">
    <property type="entry name" value="S26_SPase_I"/>
    <property type="match status" value="1"/>
</dbReference>
<evidence type="ECO:0000256" key="6">
    <source>
        <dbReference type="SAM" id="Phobius"/>
    </source>
</evidence>
<name>C5KEK4_PERM5</name>
<keyword evidence="6" id="KW-0812">Transmembrane</keyword>
<dbReference type="OrthoDB" id="9996127at2759"/>
<protein>
    <recommendedName>
        <fullName evidence="7">Peptidase S26 domain-containing protein</fullName>
    </recommendedName>
</protein>
<dbReference type="RefSeq" id="XP_002785346.1">
    <property type="nucleotide sequence ID" value="XM_002785300.1"/>
</dbReference>
<dbReference type="InterPro" id="IPR019533">
    <property type="entry name" value="Peptidase_S26"/>
</dbReference>
<proteinExistence type="predicted"/>
<evidence type="ECO:0000256" key="3">
    <source>
        <dbReference type="ARBA" id="ARBA00022801"/>
    </source>
</evidence>
<dbReference type="SUPFAM" id="SSF51306">
    <property type="entry name" value="LexA/Signal peptidase"/>
    <property type="match status" value="1"/>
</dbReference>
<feature type="transmembrane region" description="Helical" evidence="6">
    <location>
        <begin position="175"/>
        <end position="195"/>
    </location>
</feature>
<feature type="domain" description="Peptidase S26" evidence="7">
    <location>
        <begin position="26"/>
        <end position="96"/>
    </location>
</feature>
<dbReference type="PANTHER" id="PTHR12383">
    <property type="entry name" value="PROTEASE FAMILY S26 MITOCHONDRIAL INNER MEMBRANE PROTEASE-RELATED"/>
    <property type="match status" value="1"/>
</dbReference>
<dbReference type="InParanoid" id="C5KEK4"/>
<organism evidence="9">
    <name type="scientific">Perkinsus marinus (strain ATCC 50983 / TXsc)</name>
    <dbReference type="NCBI Taxonomy" id="423536"/>
    <lineage>
        <taxon>Eukaryota</taxon>
        <taxon>Sar</taxon>
        <taxon>Alveolata</taxon>
        <taxon>Perkinsozoa</taxon>
        <taxon>Perkinsea</taxon>
        <taxon>Perkinsida</taxon>
        <taxon>Perkinsidae</taxon>
        <taxon>Perkinsus</taxon>
    </lineage>
</organism>
<feature type="transmembrane region" description="Helical" evidence="6">
    <location>
        <begin position="139"/>
        <end position="163"/>
    </location>
</feature>
<dbReference type="OMA" id="YLMARTD"/>